<evidence type="ECO:0000313" key="1">
    <source>
        <dbReference type="EMBL" id="PRP73814.1"/>
    </source>
</evidence>
<gene>
    <name evidence="1" type="ORF">PROFUN_10184</name>
</gene>
<dbReference type="AlphaFoldDB" id="A0A2P6MQ27"/>
<accession>A0A2P6MQ27</accession>
<reference evidence="1 2" key="1">
    <citation type="journal article" date="2018" name="Genome Biol. Evol.">
        <title>Multiple Roots of Fruiting Body Formation in Amoebozoa.</title>
        <authorList>
            <person name="Hillmann F."/>
            <person name="Forbes G."/>
            <person name="Novohradska S."/>
            <person name="Ferling I."/>
            <person name="Riege K."/>
            <person name="Groth M."/>
            <person name="Westermann M."/>
            <person name="Marz M."/>
            <person name="Spaller T."/>
            <person name="Winckler T."/>
            <person name="Schaap P."/>
            <person name="Glockner G."/>
        </authorList>
    </citation>
    <scope>NUCLEOTIDE SEQUENCE [LARGE SCALE GENOMIC DNA]</scope>
    <source>
        <strain evidence="1 2">Jena</strain>
    </source>
</reference>
<dbReference type="EMBL" id="MDYQ01000539">
    <property type="protein sequence ID" value="PRP73814.1"/>
    <property type="molecule type" value="Genomic_DNA"/>
</dbReference>
<comment type="caution">
    <text evidence="1">The sequence shown here is derived from an EMBL/GenBank/DDBJ whole genome shotgun (WGS) entry which is preliminary data.</text>
</comment>
<organism evidence="1 2">
    <name type="scientific">Planoprotostelium fungivorum</name>
    <dbReference type="NCBI Taxonomy" id="1890364"/>
    <lineage>
        <taxon>Eukaryota</taxon>
        <taxon>Amoebozoa</taxon>
        <taxon>Evosea</taxon>
        <taxon>Variosea</taxon>
        <taxon>Cavosteliida</taxon>
        <taxon>Cavosteliaceae</taxon>
        <taxon>Planoprotostelium</taxon>
    </lineage>
</organism>
<name>A0A2P6MQ27_9EUKA</name>
<protein>
    <submittedName>
        <fullName evidence="1">Uncharacterized protein</fullName>
    </submittedName>
</protein>
<dbReference type="InParanoid" id="A0A2P6MQ27"/>
<evidence type="ECO:0000313" key="2">
    <source>
        <dbReference type="Proteomes" id="UP000241769"/>
    </source>
</evidence>
<keyword evidence="2" id="KW-1185">Reference proteome</keyword>
<proteinExistence type="predicted"/>
<dbReference type="Proteomes" id="UP000241769">
    <property type="component" value="Unassembled WGS sequence"/>
</dbReference>
<sequence length="77" mass="8760">MQITQREIMSSNTKFNVTFTDSKDQVSQVDQPVTFEHGKHFAKPLSEDDVGKLAKMDAEARKKEKHANATSFNFDAR</sequence>